<feature type="chain" id="PRO_5038479120" description="GON domain-containing protein" evidence="1">
    <location>
        <begin position="23"/>
        <end position="263"/>
    </location>
</feature>
<dbReference type="AlphaFoldDB" id="A0A4R5CDQ1"/>
<dbReference type="RefSeq" id="WP_131888699.1">
    <property type="nucleotide sequence ID" value="NZ_SMKU01000001.1"/>
</dbReference>
<accession>A0A4R5CDQ1</accession>
<organism evidence="2 3">
    <name type="scientific">Actinomadura rubrisoli</name>
    <dbReference type="NCBI Taxonomy" id="2530368"/>
    <lineage>
        <taxon>Bacteria</taxon>
        <taxon>Bacillati</taxon>
        <taxon>Actinomycetota</taxon>
        <taxon>Actinomycetes</taxon>
        <taxon>Streptosporangiales</taxon>
        <taxon>Thermomonosporaceae</taxon>
        <taxon>Actinomadura</taxon>
    </lineage>
</organism>
<protein>
    <recommendedName>
        <fullName evidence="4">GON domain-containing protein</fullName>
    </recommendedName>
</protein>
<proteinExistence type="predicted"/>
<reference evidence="2 3" key="1">
    <citation type="submission" date="2019-03" db="EMBL/GenBank/DDBJ databases">
        <title>Draft genome sequences of novel Actinobacteria.</title>
        <authorList>
            <person name="Sahin N."/>
            <person name="Ay H."/>
            <person name="Saygin H."/>
        </authorList>
    </citation>
    <scope>NUCLEOTIDE SEQUENCE [LARGE SCALE GENOMIC DNA]</scope>
    <source>
        <strain evidence="2 3">H3C3</strain>
    </source>
</reference>
<gene>
    <name evidence="2" type="ORF">E1298_00505</name>
</gene>
<comment type="caution">
    <text evidence="2">The sequence shown here is derived from an EMBL/GenBank/DDBJ whole genome shotgun (WGS) entry which is preliminary data.</text>
</comment>
<evidence type="ECO:0000313" key="2">
    <source>
        <dbReference type="EMBL" id="TDD98178.1"/>
    </source>
</evidence>
<keyword evidence="1" id="KW-0732">Signal</keyword>
<dbReference type="Proteomes" id="UP000294513">
    <property type="component" value="Unassembled WGS sequence"/>
</dbReference>
<dbReference type="EMBL" id="SMKU01000001">
    <property type="protein sequence ID" value="TDD98178.1"/>
    <property type="molecule type" value="Genomic_DNA"/>
</dbReference>
<evidence type="ECO:0008006" key="4">
    <source>
        <dbReference type="Google" id="ProtNLM"/>
    </source>
</evidence>
<evidence type="ECO:0000313" key="3">
    <source>
        <dbReference type="Proteomes" id="UP000294513"/>
    </source>
</evidence>
<dbReference type="OrthoDB" id="3683268at2"/>
<feature type="signal peptide" evidence="1">
    <location>
        <begin position="1"/>
        <end position="22"/>
    </location>
</feature>
<sequence>MSGAFYRLAVVGVLATTTPLSANVATPADASAAGSDLTARPHRPAPAQDARQLAGTYLNLHQCMYYSSSATNHFTTVIPSKDGRFTAETKVSNTPDTSPTCGNGDGNYGPIPLLSGAKSLDLSTGRYLNIHQCMYYSNSATNHFTTVIPSKDGRFTAGTKISNTPDTSPTCGNGDGNYIPIPLLSGVKTLDLSTGRYLNLHQCMYYSNSATNHFSTVIPSSDGRFTAGTKVSRTQDADPTCGNGDGNYAPIPLLSGVKALPLR</sequence>
<evidence type="ECO:0000256" key="1">
    <source>
        <dbReference type="SAM" id="SignalP"/>
    </source>
</evidence>
<name>A0A4R5CDQ1_9ACTN</name>
<keyword evidence="3" id="KW-1185">Reference proteome</keyword>